<dbReference type="RefSeq" id="WP_092335850.1">
    <property type="nucleotide sequence ID" value="NZ_FNCP01000053.1"/>
</dbReference>
<reference evidence="3" key="1">
    <citation type="submission" date="2016-10" db="EMBL/GenBank/DDBJ databases">
        <authorList>
            <person name="Varghese N."/>
            <person name="Submissions S."/>
        </authorList>
    </citation>
    <scope>NUCLEOTIDE SEQUENCE [LARGE SCALE GENOMIC DNA]</scope>
    <source>
        <strain evidence="3">DSM 8344</strain>
    </source>
</reference>
<keyword evidence="3" id="KW-1185">Reference proteome</keyword>
<accession>A0A1G8LR47</accession>
<dbReference type="Proteomes" id="UP000198656">
    <property type="component" value="Unassembled WGS sequence"/>
</dbReference>
<organism evidence="2 3">
    <name type="scientific">Desulfosporosinus hippei DSM 8344</name>
    <dbReference type="NCBI Taxonomy" id="1121419"/>
    <lineage>
        <taxon>Bacteria</taxon>
        <taxon>Bacillati</taxon>
        <taxon>Bacillota</taxon>
        <taxon>Clostridia</taxon>
        <taxon>Eubacteriales</taxon>
        <taxon>Desulfitobacteriaceae</taxon>
        <taxon>Desulfosporosinus</taxon>
    </lineage>
</organism>
<evidence type="ECO:0000313" key="3">
    <source>
        <dbReference type="Proteomes" id="UP000198656"/>
    </source>
</evidence>
<proteinExistence type="predicted"/>
<evidence type="ECO:0008006" key="4">
    <source>
        <dbReference type="Google" id="ProtNLM"/>
    </source>
</evidence>
<dbReference type="OrthoDB" id="2025662at2"/>
<evidence type="ECO:0000256" key="1">
    <source>
        <dbReference type="SAM" id="Phobius"/>
    </source>
</evidence>
<keyword evidence="1" id="KW-1133">Transmembrane helix</keyword>
<dbReference type="AlphaFoldDB" id="A0A1G8LR47"/>
<sequence>MGTLLKMELLNCINRKQFKIVFIGLFAINTYAFIYTCFIVKGMGLSGLRSGYEMSILLHPYSQAILMTIIFMLPMIANVIYSDSFITDIKSGTYIFITTRSSRTTYIISKGLAVIISTFVSFLIPLLFNIILSNITFPSINYETNGLPPYVIEYIPEELFNWLRIGNPFLFSMTSVTIIALFASMYALLGYSISLNLRKNSLIPIAIVMLAYLVIDIFVSLLPNGLKFQLTILPLPTSPASPTYFFSAIILIFILSISLILRYLLHSRNEL</sequence>
<feature type="transmembrane region" description="Helical" evidence="1">
    <location>
        <begin position="111"/>
        <end position="132"/>
    </location>
</feature>
<gene>
    <name evidence="2" type="ORF">SAMN05443529_1537</name>
</gene>
<name>A0A1G8LR47_9FIRM</name>
<evidence type="ECO:0000313" key="2">
    <source>
        <dbReference type="EMBL" id="SDI58154.1"/>
    </source>
</evidence>
<feature type="transmembrane region" description="Helical" evidence="1">
    <location>
        <begin position="169"/>
        <end position="189"/>
    </location>
</feature>
<feature type="transmembrane region" description="Helical" evidence="1">
    <location>
        <begin position="243"/>
        <end position="265"/>
    </location>
</feature>
<feature type="transmembrane region" description="Helical" evidence="1">
    <location>
        <begin position="20"/>
        <end position="41"/>
    </location>
</feature>
<protein>
    <recommendedName>
        <fullName evidence="4">ABC-2 family transporter protein</fullName>
    </recommendedName>
</protein>
<feature type="transmembrane region" description="Helical" evidence="1">
    <location>
        <begin position="201"/>
        <end position="223"/>
    </location>
</feature>
<keyword evidence="1" id="KW-0472">Membrane</keyword>
<dbReference type="EMBL" id="FNCP01000053">
    <property type="protein sequence ID" value="SDI58154.1"/>
    <property type="molecule type" value="Genomic_DNA"/>
</dbReference>
<keyword evidence="1" id="KW-0812">Transmembrane</keyword>
<feature type="transmembrane region" description="Helical" evidence="1">
    <location>
        <begin position="61"/>
        <end position="81"/>
    </location>
</feature>
<dbReference type="STRING" id="1121419.SAMN05443529_1537"/>